<keyword evidence="1" id="KW-0732">Signal</keyword>
<reference evidence="2" key="1">
    <citation type="submission" date="2023-06" db="EMBL/GenBank/DDBJ databases">
        <authorList>
            <person name="Delattre M."/>
        </authorList>
    </citation>
    <scope>NUCLEOTIDE SEQUENCE</scope>
    <source>
        <strain evidence="2">AF72</strain>
    </source>
</reference>
<protein>
    <recommendedName>
        <fullName evidence="4">Secreted protein</fullName>
    </recommendedName>
</protein>
<name>A0AA36G5T3_9BILA</name>
<dbReference type="EMBL" id="CATQJA010002655">
    <property type="protein sequence ID" value="CAJ0579198.1"/>
    <property type="molecule type" value="Genomic_DNA"/>
</dbReference>
<dbReference type="Proteomes" id="UP001177023">
    <property type="component" value="Unassembled WGS sequence"/>
</dbReference>
<feature type="signal peptide" evidence="1">
    <location>
        <begin position="1"/>
        <end position="22"/>
    </location>
</feature>
<evidence type="ECO:0000256" key="1">
    <source>
        <dbReference type="SAM" id="SignalP"/>
    </source>
</evidence>
<organism evidence="2 3">
    <name type="scientific">Mesorhabditis spiculigera</name>
    <dbReference type="NCBI Taxonomy" id="96644"/>
    <lineage>
        <taxon>Eukaryota</taxon>
        <taxon>Metazoa</taxon>
        <taxon>Ecdysozoa</taxon>
        <taxon>Nematoda</taxon>
        <taxon>Chromadorea</taxon>
        <taxon>Rhabditida</taxon>
        <taxon>Rhabditina</taxon>
        <taxon>Rhabditomorpha</taxon>
        <taxon>Rhabditoidea</taxon>
        <taxon>Rhabditidae</taxon>
        <taxon>Mesorhabditinae</taxon>
        <taxon>Mesorhabditis</taxon>
    </lineage>
</organism>
<comment type="caution">
    <text evidence="2">The sequence shown here is derived from an EMBL/GenBank/DDBJ whole genome shotgun (WGS) entry which is preliminary data.</text>
</comment>
<sequence>MFRLRIGLIIQVIETLWLLGRGDRVLRNDSLNLPQDRPLDIDNIIARSRNDEKERQKGFIKPCTRNTSEQSEQELGIITSLRDAC</sequence>
<feature type="non-terminal residue" evidence="2">
    <location>
        <position position="85"/>
    </location>
</feature>
<dbReference type="AlphaFoldDB" id="A0AA36G5T3"/>
<feature type="chain" id="PRO_5041308829" description="Secreted protein" evidence="1">
    <location>
        <begin position="23"/>
        <end position="85"/>
    </location>
</feature>
<evidence type="ECO:0008006" key="4">
    <source>
        <dbReference type="Google" id="ProtNLM"/>
    </source>
</evidence>
<accession>A0AA36G5T3</accession>
<keyword evidence="3" id="KW-1185">Reference proteome</keyword>
<gene>
    <name evidence="2" type="ORF">MSPICULIGERA_LOCUS17428</name>
</gene>
<proteinExistence type="predicted"/>
<evidence type="ECO:0000313" key="2">
    <source>
        <dbReference type="EMBL" id="CAJ0579198.1"/>
    </source>
</evidence>
<evidence type="ECO:0000313" key="3">
    <source>
        <dbReference type="Proteomes" id="UP001177023"/>
    </source>
</evidence>